<protein>
    <submittedName>
        <fullName evidence="1">DUF488 family protein</fullName>
    </submittedName>
</protein>
<evidence type="ECO:0000313" key="1">
    <source>
        <dbReference type="EMBL" id="RRD88036.1"/>
    </source>
</evidence>
<dbReference type="PANTHER" id="PTHR39337">
    <property type="entry name" value="BLR5642 PROTEIN"/>
    <property type="match status" value="1"/>
</dbReference>
<dbReference type="Pfam" id="PF04343">
    <property type="entry name" value="DUF488"/>
    <property type="match status" value="1"/>
</dbReference>
<dbReference type="InterPro" id="IPR007438">
    <property type="entry name" value="DUF488"/>
</dbReference>
<comment type="caution">
    <text evidence="1">The sequence shown here is derived from an EMBL/GenBank/DDBJ whole genome shotgun (WGS) entry which is preliminary data.</text>
</comment>
<dbReference type="RefSeq" id="WP_125240011.1">
    <property type="nucleotide sequence ID" value="NZ_JBGYGT010000141.1"/>
</dbReference>
<organism evidence="1 2">
    <name type="scientific">Prevotella heparinolytica</name>
    <dbReference type="NCBI Taxonomy" id="28113"/>
    <lineage>
        <taxon>Bacteria</taxon>
        <taxon>Pseudomonadati</taxon>
        <taxon>Bacteroidota</taxon>
        <taxon>Bacteroidia</taxon>
        <taxon>Bacteroidales</taxon>
        <taxon>Bacteroidaceae</taxon>
        <taxon>Bacteroides</taxon>
    </lineage>
</organism>
<sequence>MLYYRRKILLALIEAFDGHLTAKQLQKYLFLFTRKQAEKAFDFIPYYYGCFSFQANQDIMTLAKLGYLSIIKSENGRRIQICQSGNYLMMLDMFEQQAIKEIKEKFGSLSQNELIRYTYINYPYYATKSTIAINLLNEEELAVIDKQKRTFTEPQLFTIGYEGRSLEKYINILLVNDVHILCDIRKNAYSQKYGFSKSQLEKACTGVGIKYIHIPQLGIESEQRQDLKSQKDYEILFESYEKSTLKENWDYLLYVRELIDTEKRVALTCFEKSHKQCHRGRVAKYLMQLPDINYTLKHL</sequence>
<evidence type="ECO:0000313" key="2">
    <source>
        <dbReference type="Proteomes" id="UP000279562"/>
    </source>
</evidence>
<gene>
    <name evidence="1" type="ORF">EII33_12640</name>
</gene>
<dbReference type="Proteomes" id="UP000279562">
    <property type="component" value="Unassembled WGS sequence"/>
</dbReference>
<accession>A0A3P1ZZP0</accession>
<name>A0A3P1ZZP0_9BACE</name>
<dbReference type="PANTHER" id="PTHR39337:SF1">
    <property type="entry name" value="BLR5642 PROTEIN"/>
    <property type="match status" value="1"/>
</dbReference>
<keyword evidence="2" id="KW-1185">Reference proteome</keyword>
<dbReference type="AlphaFoldDB" id="A0A3P1ZZP0"/>
<reference evidence="1 2" key="1">
    <citation type="submission" date="2018-11" db="EMBL/GenBank/DDBJ databases">
        <title>Genomes From Bacteria Associated with the Canine Oral Cavity: a Test Case for Automated Genome-Based Taxonomic Assignment.</title>
        <authorList>
            <person name="Coil D.A."/>
            <person name="Jospin G."/>
            <person name="Darling A.E."/>
            <person name="Wallis C."/>
            <person name="Davis I.J."/>
            <person name="Harris S."/>
            <person name="Eisen J.A."/>
            <person name="Holcombe L.J."/>
            <person name="O'Flynn C."/>
        </authorList>
    </citation>
    <scope>NUCLEOTIDE SEQUENCE [LARGE SCALE GENOMIC DNA]</scope>
    <source>
        <strain evidence="1 2">OH1047_COT-310</strain>
    </source>
</reference>
<dbReference type="EMBL" id="RQYF01000092">
    <property type="protein sequence ID" value="RRD88036.1"/>
    <property type="molecule type" value="Genomic_DNA"/>
</dbReference>
<proteinExistence type="predicted"/>